<dbReference type="Gene3D" id="1.20.1280.50">
    <property type="match status" value="1"/>
</dbReference>
<dbReference type="GO" id="GO:0003924">
    <property type="term" value="F:GTPase activity"/>
    <property type="evidence" value="ECO:0007669"/>
    <property type="project" value="InterPro"/>
</dbReference>
<comment type="caution">
    <text evidence="8">The sequence shown here is derived from an EMBL/GenBank/DDBJ whole genome shotgun (WGS) entry which is preliminary data.</text>
</comment>
<dbReference type="Gene3D" id="3.40.50.300">
    <property type="entry name" value="P-loop containing nucleotide triphosphate hydrolases"/>
    <property type="match status" value="1"/>
</dbReference>
<dbReference type="SUPFAM" id="SSF81383">
    <property type="entry name" value="F-box domain"/>
    <property type="match status" value="1"/>
</dbReference>
<dbReference type="Proteomes" id="UP000816034">
    <property type="component" value="Unassembled WGS sequence"/>
</dbReference>
<dbReference type="GeneID" id="68099183"/>
<accession>A0AA88GHM9</accession>
<dbReference type="AlphaFoldDB" id="A0AA88GHM9"/>
<evidence type="ECO:0000256" key="5">
    <source>
        <dbReference type="PIRSR" id="PIRSR601019-1"/>
    </source>
</evidence>
<dbReference type="FunFam" id="3.40.50.300:FF:000692">
    <property type="entry name" value="Guanine nucleotide-binding protein subunit alpha"/>
    <property type="match status" value="1"/>
</dbReference>
<dbReference type="GO" id="GO:0005525">
    <property type="term" value="F:GTP binding"/>
    <property type="evidence" value="ECO:0007669"/>
    <property type="project" value="UniProtKB-KW"/>
</dbReference>
<dbReference type="GO" id="GO:0005834">
    <property type="term" value="C:heterotrimeric G-protein complex"/>
    <property type="evidence" value="ECO:0007669"/>
    <property type="project" value="TreeGrafter"/>
</dbReference>
<evidence type="ECO:0000313" key="9">
    <source>
        <dbReference type="Proteomes" id="UP000816034"/>
    </source>
</evidence>
<evidence type="ECO:0000313" key="8">
    <source>
        <dbReference type="EMBL" id="KAG2379612.1"/>
    </source>
</evidence>
<feature type="compositionally biased region" description="Low complexity" evidence="6">
    <location>
        <begin position="124"/>
        <end position="152"/>
    </location>
</feature>
<dbReference type="PROSITE" id="PS51882">
    <property type="entry name" value="G_ALPHA"/>
    <property type="match status" value="1"/>
</dbReference>
<dbReference type="Gene3D" id="1.10.400.10">
    <property type="entry name" value="GI Alpha 1, domain 2-like"/>
    <property type="match status" value="1"/>
</dbReference>
<feature type="compositionally biased region" description="Polar residues" evidence="6">
    <location>
        <begin position="803"/>
        <end position="813"/>
    </location>
</feature>
<feature type="region of interest" description="Disordered" evidence="6">
    <location>
        <begin position="124"/>
        <end position="160"/>
    </location>
</feature>
<dbReference type="EMBL" id="PYSW02000028">
    <property type="protein sequence ID" value="KAG2379612.1"/>
    <property type="molecule type" value="Genomic_DNA"/>
</dbReference>
<dbReference type="Pfam" id="PF12937">
    <property type="entry name" value="F-box-like"/>
    <property type="match status" value="1"/>
</dbReference>
<feature type="domain" description="F-box" evidence="7">
    <location>
        <begin position="913"/>
        <end position="959"/>
    </location>
</feature>
<evidence type="ECO:0000256" key="4">
    <source>
        <dbReference type="ARBA" id="ARBA00023224"/>
    </source>
</evidence>
<evidence type="ECO:0000259" key="7">
    <source>
        <dbReference type="PROSITE" id="PS50181"/>
    </source>
</evidence>
<keyword evidence="9" id="KW-1185">Reference proteome</keyword>
<dbReference type="PANTHER" id="PTHR10218:SF302">
    <property type="entry name" value="GUANINE NUCLEOTIDE-BINDING PROTEIN ALPHA-5 SUBUNIT"/>
    <property type="match status" value="1"/>
</dbReference>
<dbReference type="Pfam" id="PF00503">
    <property type="entry name" value="G-alpha"/>
    <property type="match status" value="2"/>
</dbReference>
<keyword evidence="2 5" id="KW-0547">Nucleotide-binding</keyword>
<dbReference type="InterPro" id="IPR011025">
    <property type="entry name" value="GproteinA_insert"/>
</dbReference>
<keyword evidence="1" id="KW-0479">Metal-binding</keyword>
<dbReference type="SMART" id="SM00275">
    <property type="entry name" value="G_alpha"/>
    <property type="match status" value="1"/>
</dbReference>
<dbReference type="GO" id="GO:0007188">
    <property type="term" value="P:adenylate cyclase-modulating G protein-coupled receptor signaling pathway"/>
    <property type="evidence" value="ECO:0007669"/>
    <property type="project" value="TreeGrafter"/>
</dbReference>
<sequence length="1096" mass="124724">MGVKLSHQQNAALLYPNLSARVNQNTTPNDPLEPVKKPTKIVLLGTGEGGKSTTFKALKYWYPPKRKFIVSNNNNNSNNNPMNTSIGSSSTPSSTSPVSSFNTNNFNATNSSTTTTMTNLATATGTSTATMTTTTTNNLSSSSNGGNSNTSSPLTSVAGGGMMASSLPSSNSHLSHLNGSMASLSSPSMTSTMISVTPHQQQFLAPQQQQMQSSMGYPTLVSSSYSGSSSHMASSSFGLFSSSASFDRGGSSSNLPPKSPRAANFSFDHSFHLLGANGSTQASSSSSSDLSSGFNNCIIYEESLKDSIDLREDFTTSFKSPEVRREYVSVIHRNVILAMFSLVDGSINHFRNIPYDQLDTVSDYYLIDCLDTIMDSVSTMTPDWHLTKQVAEKIKYLWNEVPQIVETYNRGHELCFEHMESARHWFTSLDRITDPNYVPTMSDILRVRVRTTGIVETMLHFPIKIKKTTSYYYYNCENEKVRLDVERSSHSSDMLHANQSFDGSMSIDAYSSFKEMEKKKKDYVVSYTIQDRFQDTKFTLDLDDILPQNMEPIIENKLVKDSEEGSKTYIMHKPIKVVLMGSQRSERRKWIHSFDDVSAVFFVVALSEFNQVLYEDRRSNRMLESLLVFNEIVNSTYFADVPVFLIFNKYDVFLEKLQKYDLSIAFGKEVPDDLKLNANNPFYQFASNFIQERLSNHKKQLEAETEDLPFDKFIETSTEVRRNKRSLSYEIRNGNDDVVDTDDFVLSQKEEKNIFDDLISKEERKLLKKALQQQNKKKPSLFGFLTPRSRREIDESNIHHIQQASNSRQNVISPQKRKKKKDEAPRTLSILDQAIEEESKASCSSLSTMNRNAKRLSDDNLLRQIMSQTYSNVHVRGMQQLTSNNIGADCDDDTENDVLDDDAEWTYCEEVDIHKIPDLPKDALIYVCMFLEARELCALSEVNYEFYKIATSDLVWRSLCLRYQSDIDENIVISKYALYIQQENRAQQVLDKINYSDWKLSNTRTAGDDQSQITTNDITRSNRRIFLKGVYKYWFEFGQSFIKRNIDFIVNKFMEQTNRKDIRVHITTAIDLDSLKPIMDNTFYRIIKHVADQHKD</sequence>
<evidence type="ECO:0000256" key="1">
    <source>
        <dbReference type="ARBA" id="ARBA00022723"/>
    </source>
</evidence>
<evidence type="ECO:0000256" key="3">
    <source>
        <dbReference type="ARBA" id="ARBA00023134"/>
    </source>
</evidence>
<evidence type="ECO:0000256" key="6">
    <source>
        <dbReference type="SAM" id="MobiDB-lite"/>
    </source>
</evidence>
<gene>
    <name evidence="8" type="ORF">C9374_006729</name>
</gene>
<dbReference type="SUPFAM" id="SSF52540">
    <property type="entry name" value="P-loop containing nucleoside triphosphate hydrolases"/>
    <property type="match status" value="1"/>
</dbReference>
<dbReference type="InterPro" id="IPR001019">
    <property type="entry name" value="Gprotein_alpha_su"/>
</dbReference>
<dbReference type="SUPFAM" id="SSF47895">
    <property type="entry name" value="Transducin (alpha subunit), insertion domain"/>
    <property type="match status" value="1"/>
</dbReference>
<dbReference type="InterPro" id="IPR036047">
    <property type="entry name" value="F-box-like_dom_sf"/>
</dbReference>
<feature type="binding site" evidence="5">
    <location>
        <begin position="648"/>
        <end position="651"/>
    </location>
    <ligand>
        <name>GTP</name>
        <dbReference type="ChEBI" id="CHEBI:37565"/>
    </ligand>
</feature>
<dbReference type="GO" id="GO:0046872">
    <property type="term" value="F:metal ion binding"/>
    <property type="evidence" value="ECO:0007669"/>
    <property type="project" value="UniProtKB-KW"/>
</dbReference>
<dbReference type="PANTHER" id="PTHR10218">
    <property type="entry name" value="GTP-BINDING PROTEIN ALPHA SUBUNIT"/>
    <property type="match status" value="1"/>
</dbReference>
<dbReference type="RefSeq" id="XP_044546874.1">
    <property type="nucleotide sequence ID" value="XM_044696621.1"/>
</dbReference>
<name>A0AA88GHM9_NAELO</name>
<feature type="region of interest" description="Disordered" evidence="6">
    <location>
        <begin position="74"/>
        <end position="103"/>
    </location>
</feature>
<organism evidence="8 9">
    <name type="scientific">Naegleria lovaniensis</name>
    <name type="common">Amoeba</name>
    <dbReference type="NCBI Taxonomy" id="51637"/>
    <lineage>
        <taxon>Eukaryota</taxon>
        <taxon>Discoba</taxon>
        <taxon>Heterolobosea</taxon>
        <taxon>Tetramitia</taxon>
        <taxon>Eutetramitia</taxon>
        <taxon>Vahlkampfiidae</taxon>
        <taxon>Naegleria</taxon>
    </lineage>
</organism>
<dbReference type="InterPro" id="IPR001810">
    <property type="entry name" value="F-box_dom"/>
</dbReference>
<dbReference type="GO" id="GO:0005737">
    <property type="term" value="C:cytoplasm"/>
    <property type="evidence" value="ECO:0007669"/>
    <property type="project" value="TreeGrafter"/>
</dbReference>
<protein>
    <recommendedName>
        <fullName evidence="7">F-box domain-containing protein</fullName>
    </recommendedName>
</protein>
<dbReference type="GO" id="GO:0001664">
    <property type="term" value="F:G protein-coupled receptor binding"/>
    <property type="evidence" value="ECO:0007669"/>
    <property type="project" value="TreeGrafter"/>
</dbReference>
<keyword evidence="3 5" id="KW-0342">GTP-binding</keyword>
<keyword evidence="4" id="KW-0807">Transducer</keyword>
<dbReference type="InterPro" id="IPR027417">
    <property type="entry name" value="P-loop_NTPase"/>
</dbReference>
<dbReference type="GO" id="GO:0031683">
    <property type="term" value="F:G-protein beta/gamma-subunit complex binding"/>
    <property type="evidence" value="ECO:0007669"/>
    <property type="project" value="InterPro"/>
</dbReference>
<proteinExistence type="predicted"/>
<feature type="region of interest" description="Disordered" evidence="6">
    <location>
        <begin position="803"/>
        <end position="825"/>
    </location>
</feature>
<reference evidence="8 9" key="1">
    <citation type="journal article" date="2018" name="BMC Genomics">
        <title>The genome of Naegleria lovaniensis, the basis for a comparative approach to unravel pathogenicity factors of the human pathogenic amoeba N. fowleri.</title>
        <authorList>
            <person name="Liechti N."/>
            <person name="Schurch N."/>
            <person name="Bruggmann R."/>
            <person name="Wittwer M."/>
        </authorList>
    </citation>
    <scope>NUCLEOTIDE SEQUENCE [LARGE SCALE GENOMIC DNA]</scope>
    <source>
        <strain evidence="8 9">ATCC 30569</strain>
    </source>
</reference>
<dbReference type="PROSITE" id="PS50181">
    <property type="entry name" value="FBOX"/>
    <property type="match status" value="1"/>
</dbReference>
<evidence type="ECO:0000256" key="2">
    <source>
        <dbReference type="ARBA" id="ARBA00022741"/>
    </source>
</evidence>